<keyword evidence="2" id="KW-1133">Transmembrane helix</keyword>
<dbReference type="PANTHER" id="PTHR40033:SF1">
    <property type="entry name" value="CITRATE-SODIUM SYMPORTER"/>
    <property type="match status" value="1"/>
</dbReference>
<keyword evidence="2" id="KW-0812">Transmembrane</keyword>
<feature type="region of interest" description="Disordered" evidence="1">
    <location>
        <begin position="1"/>
        <end position="28"/>
    </location>
</feature>
<feature type="transmembrane region" description="Helical" evidence="2">
    <location>
        <begin position="345"/>
        <end position="365"/>
    </location>
</feature>
<keyword evidence="4" id="KW-1185">Reference proteome</keyword>
<feature type="transmembrane region" description="Helical" evidence="2">
    <location>
        <begin position="157"/>
        <end position="179"/>
    </location>
</feature>
<gene>
    <name evidence="3" type="ORF">SAMN06265174_101794</name>
</gene>
<dbReference type="PIRSF" id="PIRSF005348">
    <property type="entry name" value="YxkH"/>
    <property type="match status" value="1"/>
</dbReference>
<proteinExistence type="predicted"/>
<organism evidence="3 4">
    <name type="scientific">Dietzia kunjamensis subsp. schimae</name>
    <dbReference type="NCBI Taxonomy" id="498198"/>
    <lineage>
        <taxon>Bacteria</taxon>
        <taxon>Bacillati</taxon>
        <taxon>Actinomycetota</taxon>
        <taxon>Actinomycetes</taxon>
        <taxon>Mycobacteriales</taxon>
        <taxon>Dietziaceae</taxon>
        <taxon>Dietzia</taxon>
    </lineage>
</organism>
<feature type="transmembrane region" description="Helical" evidence="2">
    <location>
        <begin position="186"/>
        <end position="204"/>
    </location>
</feature>
<feature type="transmembrane region" description="Helical" evidence="2">
    <location>
        <begin position="94"/>
        <end position="112"/>
    </location>
</feature>
<feature type="transmembrane region" description="Helical" evidence="2">
    <location>
        <begin position="377"/>
        <end position="399"/>
    </location>
</feature>
<dbReference type="Proteomes" id="UP000315460">
    <property type="component" value="Unassembled WGS sequence"/>
</dbReference>
<evidence type="ECO:0000313" key="3">
    <source>
        <dbReference type="EMBL" id="SMO47316.1"/>
    </source>
</evidence>
<keyword evidence="2" id="KW-0472">Membrane</keyword>
<feature type="transmembrane region" description="Helical" evidence="2">
    <location>
        <begin position="64"/>
        <end position="82"/>
    </location>
</feature>
<comment type="caution">
    <text evidence="3">The sequence shown here is derived from an EMBL/GenBank/DDBJ whole genome shotgun (WGS) entry which is preliminary data.</text>
</comment>
<evidence type="ECO:0000256" key="2">
    <source>
        <dbReference type="SAM" id="Phobius"/>
    </source>
</evidence>
<dbReference type="PANTHER" id="PTHR40033">
    <property type="entry name" value="NA(+)-MALATE SYMPORTER"/>
    <property type="match status" value="1"/>
</dbReference>
<dbReference type="EMBL" id="FXTG01000001">
    <property type="protein sequence ID" value="SMO47316.1"/>
    <property type="molecule type" value="Genomic_DNA"/>
</dbReference>
<dbReference type="InterPro" id="IPR004679">
    <property type="entry name" value="2-OHcarboxylate_transport"/>
</dbReference>
<sequence length="465" mass="48448">MTMTHKEGTDGPVPDPVSPQTSADGPRVPATNSRWVVMGMPMWIFLPMFLAIALAVYTETFPSTLISGFALATALGLMLMWIGQQVPILKDFGLPIILALFMPAVFVWQGWIPQSTVDAMEAFTSEQGAWDFILVAIITGAMLGMPRQLIIKAGVRFAVPVIGTIIGVLAVVGLIGAALGYGFSRAIFFVAAPVMAGGLPIGAIPMSEMYAQASGGSPADYLSLLISAVLIANVVCVVFAAVLNGIGKRSLKSSLWFCGNGQLLRVNDADAEELKIPEKPSGSTFIALGQGLLIAGTLYIAASMLSSLVPDIHTYAWLTFIAAAIKIAGFVPNRIEEAASQWGDYATLTLVPALLASVSIAAIDIGGVVEGFTDPAFIALILLTVAVSGLIAGALGLLVKFYFVETAIVPGFVMADTGGSGDVAVLSAGERMHLLPFATVATRLGGAFLLVLTSSLIPILGNGVF</sequence>
<feature type="transmembrane region" description="Helical" evidence="2">
    <location>
        <begin position="35"/>
        <end position="57"/>
    </location>
</feature>
<evidence type="ECO:0000256" key="1">
    <source>
        <dbReference type="SAM" id="MobiDB-lite"/>
    </source>
</evidence>
<feature type="transmembrane region" description="Helical" evidence="2">
    <location>
        <begin position="285"/>
        <end position="309"/>
    </location>
</feature>
<dbReference type="RefSeq" id="WP_154828467.1">
    <property type="nucleotide sequence ID" value="NZ_BAAAQH010000004.1"/>
</dbReference>
<feature type="transmembrane region" description="Helical" evidence="2">
    <location>
        <begin position="224"/>
        <end position="246"/>
    </location>
</feature>
<name>A0ABY1MYE7_9ACTN</name>
<feature type="transmembrane region" description="Helical" evidence="2">
    <location>
        <begin position="132"/>
        <end position="151"/>
    </location>
</feature>
<feature type="transmembrane region" description="Helical" evidence="2">
    <location>
        <begin position="315"/>
        <end position="333"/>
    </location>
</feature>
<dbReference type="Pfam" id="PF03390">
    <property type="entry name" value="2HCT"/>
    <property type="match status" value="1"/>
</dbReference>
<reference evidence="3 4" key="1">
    <citation type="submission" date="2017-05" db="EMBL/GenBank/DDBJ databases">
        <authorList>
            <person name="Varghese N."/>
            <person name="Submissions S."/>
        </authorList>
    </citation>
    <scope>NUCLEOTIDE SEQUENCE [LARGE SCALE GENOMIC DNA]</scope>
    <source>
        <strain evidence="3 4">DSM 45139</strain>
    </source>
</reference>
<protein>
    <submittedName>
        <fullName evidence="3">Na+/citrate or Na+/malate symporter</fullName>
    </submittedName>
</protein>
<feature type="transmembrane region" description="Helical" evidence="2">
    <location>
        <begin position="440"/>
        <end position="460"/>
    </location>
</feature>
<evidence type="ECO:0000313" key="4">
    <source>
        <dbReference type="Proteomes" id="UP000315460"/>
    </source>
</evidence>
<accession>A0ABY1MYE7</accession>